<keyword evidence="8" id="KW-0443">Lipid metabolism</keyword>
<dbReference type="GO" id="GO:0016743">
    <property type="term" value="F:carboxyl- or carbamoyltransferase activity"/>
    <property type="evidence" value="ECO:0007669"/>
    <property type="project" value="InterPro"/>
</dbReference>
<evidence type="ECO:0000256" key="2">
    <source>
        <dbReference type="ARBA" id="ARBA00011883"/>
    </source>
</evidence>
<keyword evidence="3" id="KW-0444">Lipid biosynthesis</keyword>
<dbReference type="GO" id="GO:0003989">
    <property type="term" value="F:acetyl-CoA carboxylase activity"/>
    <property type="evidence" value="ECO:0007669"/>
    <property type="project" value="InterPro"/>
</dbReference>
<feature type="domain" description="CoA carboxyltransferase C-terminal" evidence="11">
    <location>
        <begin position="1"/>
        <end position="70"/>
    </location>
</feature>
<accession>A0A645JGE2</accession>
<dbReference type="UniPathway" id="UPA00655">
    <property type="reaction ID" value="UER00711"/>
</dbReference>
<dbReference type="SUPFAM" id="SSF52096">
    <property type="entry name" value="ClpP/crotonase"/>
    <property type="match status" value="1"/>
</dbReference>
<comment type="pathway">
    <text evidence="1">Lipid metabolism; malonyl-CoA biosynthesis; malonyl-CoA from acetyl-CoA: step 1/1.</text>
</comment>
<evidence type="ECO:0000256" key="6">
    <source>
        <dbReference type="ARBA" id="ARBA00022832"/>
    </source>
</evidence>
<sequence>MLENAVYSVISPEGCASILWKDAARAPEAAECLRITAPDLLRLGVIERIIREEEGMFASLSEQIAGFFRGQTLLSGEALASARYGRFRKMGEASL</sequence>
<dbReference type="AlphaFoldDB" id="A0A645JGE2"/>
<dbReference type="Gene3D" id="3.90.226.10">
    <property type="entry name" value="2-enoyl-CoA Hydratase, Chain A, domain 1"/>
    <property type="match status" value="1"/>
</dbReference>
<dbReference type="GO" id="GO:2001295">
    <property type="term" value="P:malonyl-CoA biosynthetic process"/>
    <property type="evidence" value="ECO:0007669"/>
    <property type="project" value="UniProtKB-UniPathway"/>
</dbReference>
<dbReference type="EC" id="2.1.3.15" evidence="2"/>
<dbReference type="PROSITE" id="PS50989">
    <property type="entry name" value="COA_CT_CTER"/>
    <property type="match status" value="1"/>
</dbReference>
<keyword evidence="6" id="KW-0276">Fatty acid metabolism</keyword>
<dbReference type="InterPro" id="IPR029045">
    <property type="entry name" value="ClpP/crotonase-like_dom_sf"/>
</dbReference>
<evidence type="ECO:0000256" key="5">
    <source>
        <dbReference type="ARBA" id="ARBA00022741"/>
    </source>
</evidence>
<evidence type="ECO:0000256" key="3">
    <source>
        <dbReference type="ARBA" id="ARBA00022516"/>
    </source>
</evidence>
<dbReference type="GO" id="GO:0009317">
    <property type="term" value="C:acetyl-CoA carboxylase complex"/>
    <property type="evidence" value="ECO:0007669"/>
    <property type="project" value="InterPro"/>
</dbReference>
<reference evidence="12" key="1">
    <citation type="submission" date="2019-08" db="EMBL/GenBank/DDBJ databases">
        <authorList>
            <person name="Kucharzyk K."/>
            <person name="Murdoch R.W."/>
            <person name="Higgins S."/>
            <person name="Loffler F."/>
        </authorList>
    </citation>
    <scope>NUCLEOTIDE SEQUENCE</scope>
</reference>
<evidence type="ECO:0000256" key="10">
    <source>
        <dbReference type="ARBA" id="ARBA00049152"/>
    </source>
</evidence>
<evidence type="ECO:0000256" key="1">
    <source>
        <dbReference type="ARBA" id="ARBA00004956"/>
    </source>
</evidence>
<keyword evidence="9" id="KW-0275">Fatty acid biosynthesis</keyword>
<comment type="caution">
    <text evidence="12">The sequence shown here is derived from an EMBL/GenBank/DDBJ whole genome shotgun (WGS) entry which is preliminary data.</text>
</comment>
<protein>
    <recommendedName>
        <fullName evidence="2">acetyl-CoA carboxytransferase</fullName>
        <ecNumber evidence="2">2.1.3.15</ecNumber>
    </recommendedName>
</protein>
<dbReference type="Pfam" id="PF03255">
    <property type="entry name" value="ACCA"/>
    <property type="match status" value="1"/>
</dbReference>
<keyword evidence="4 12" id="KW-0808">Transferase</keyword>
<comment type="catalytic activity">
    <reaction evidence="10">
        <text>N(6)-carboxybiotinyl-L-lysyl-[protein] + acetyl-CoA = N(6)-biotinyl-L-lysyl-[protein] + malonyl-CoA</text>
        <dbReference type="Rhea" id="RHEA:54728"/>
        <dbReference type="Rhea" id="RHEA-COMP:10505"/>
        <dbReference type="Rhea" id="RHEA-COMP:10506"/>
        <dbReference type="ChEBI" id="CHEBI:57288"/>
        <dbReference type="ChEBI" id="CHEBI:57384"/>
        <dbReference type="ChEBI" id="CHEBI:83144"/>
        <dbReference type="ChEBI" id="CHEBI:83145"/>
        <dbReference type="EC" id="2.1.3.15"/>
    </reaction>
</comment>
<dbReference type="PANTHER" id="PTHR42853:SF3">
    <property type="entry name" value="ACETYL-COENZYME A CARBOXYLASE CARBOXYL TRANSFERASE SUBUNIT ALPHA, CHLOROPLASTIC"/>
    <property type="match status" value="1"/>
</dbReference>
<evidence type="ECO:0000313" key="12">
    <source>
        <dbReference type="EMBL" id="MPN62282.1"/>
    </source>
</evidence>
<evidence type="ECO:0000256" key="8">
    <source>
        <dbReference type="ARBA" id="ARBA00023098"/>
    </source>
</evidence>
<proteinExistence type="predicted"/>
<dbReference type="InterPro" id="IPR001095">
    <property type="entry name" value="Acetyl_CoA_COase_a_su"/>
</dbReference>
<evidence type="ECO:0000256" key="4">
    <source>
        <dbReference type="ARBA" id="ARBA00022679"/>
    </source>
</evidence>
<dbReference type="GO" id="GO:0005524">
    <property type="term" value="F:ATP binding"/>
    <property type="evidence" value="ECO:0007669"/>
    <property type="project" value="UniProtKB-KW"/>
</dbReference>
<evidence type="ECO:0000259" key="11">
    <source>
        <dbReference type="PROSITE" id="PS50989"/>
    </source>
</evidence>
<keyword evidence="5" id="KW-0547">Nucleotide-binding</keyword>
<keyword evidence="12" id="KW-0436">Ligase</keyword>
<evidence type="ECO:0000256" key="7">
    <source>
        <dbReference type="ARBA" id="ARBA00022840"/>
    </source>
</evidence>
<organism evidence="12">
    <name type="scientific">bioreactor metagenome</name>
    <dbReference type="NCBI Taxonomy" id="1076179"/>
    <lineage>
        <taxon>unclassified sequences</taxon>
        <taxon>metagenomes</taxon>
        <taxon>ecological metagenomes</taxon>
    </lineage>
</organism>
<dbReference type="GO" id="GO:0006633">
    <property type="term" value="P:fatty acid biosynthetic process"/>
    <property type="evidence" value="ECO:0007669"/>
    <property type="project" value="UniProtKB-KW"/>
</dbReference>
<gene>
    <name evidence="12" type="primary">accA_26</name>
    <name evidence="12" type="ORF">SDC9_210029</name>
</gene>
<dbReference type="InterPro" id="IPR011763">
    <property type="entry name" value="COA_CT_C"/>
</dbReference>
<dbReference type="PANTHER" id="PTHR42853">
    <property type="entry name" value="ACETYL-COENZYME A CARBOXYLASE CARBOXYL TRANSFERASE SUBUNIT ALPHA"/>
    <property type="match status" value="1"/>
</dbReference>
<evidence type="ECO:0000256" key="9">
    <source>
        <dbReference type="ARBA" id="ARBA00023160"/>
    </source>
</evidence>
<keyword evidence="7" id="KW-0067">ATP-binding</keyword>
<dbReference type="EMBL" id="VSSQ01140082">
    <property type="protein sequence ID" value="MPN62282.1"/>
    <property type="molecule type" value="Genomic_DNA"/>
</dbReference>
<name>A0A645JGE2_9ZZZZ</name>